<dbReference type="PANTHER" id="PTHR38471">
    <property type="entry name" value="FOUR HELIX BUNDLE PROTEIN"/>
    <property type="match status" value="1"/>
</dbReference>
<dbReference type="Gene3D" id="1.20.1440.60">
    <property type="entry name" value="23S rRNA-intervening sequence"/>
    <property type="match status" value="1"/>
</dbReference>
<evidence type="ECO:0000313" key="1">
    <source>
        <dbReference type="EMBL" id="MBC8335140.1"/>
    </source>
</evidence>
<dbReference type="InterPro" id="IPR036583">
    <property type="entry name" value="23S_rRNA_IVS_sf"/>
</dbReference>
<protein>
    <submittedName>
        <fullName evidence="1">Four helix bundle protein</fullName>
    </submittedName>
</protein>
<name>A0A8J6NLD6_9CHLR</name>
<dbReference type="InterPro" id="IPR012657">
    <property type="entry name" value="23S_rRNA-intervening_sequence"/>
</dbReference>
<dbReference type="CDD" id="cd16377">
    <property type="entry name" value="23S_rRNA_IVP_like"/>
    <property type="match status" value="1"/>
</dbReference>
<sequence length="136" mass="15360">MPTISRFEEIEAWKTARELTNLIYEFSSQGDFSRDFGLRDQIRCASVSVMSNIAEGFESQTQAQFIRYLGIAKASAGEVRSQLYIALDQSYIAKGQFAQAFDLADKALRQLVRFIAYLKSHPPPLGVREKGVDYLP</sequence>
<dbReference type="EMBL" id="JACNJN010000092">
    <property type="protein sequence ID" value="MBC8335140.1"/>
    <property type="molecule type" value="Genomic_DNA"/>
</dbReference>
<dbReference type="PANTHER" id="PTHR38471:SF2">
    <property type="entry name" value="FOUR HELIX BUNDLE PROTEIN"/>
    <property type="match status" value="1"/>
</dbReference>
<accession>A0A8J6NLD6</accession>
<proteinExistence type="predicted"/>
<dbReference type="NCBIfam" id="TIGR02436">
    <property type="entry name" value="four helix bundle protein"/>
    <property type="match status" value="1"/>
</dbReference>
<dbReference type="SUPFAM" id="SSF158446">
    <property type="entry name" value="IVS-encoded protein-like"/>
    <property type="match status" value="1"/>
</dbReference>
<evidence type="ECO:0000313" key="2">
    <source>
        <dbReference type="Proteomes" id="UP000614469"/>
    </source>
</evidence>
<reference evidence="1 2" key="1">
    <citation type="submission" date="2020-08" db="EMBL/GenBank/DDBJ databases">
        <title>Bridging the membrane lipid divide: bacteria of the FCB group superphylum have the potential to synthesize archaeal ether lipids.</title>
        <authorList>
            <person name="Villanueva L."/>
            <person name="Von Meijenfeldt F.A.B."/>
            <person name="Westbye A.B."/>
            <person name="Yadav S."/>
            <person name="Hopmans E.C."/>
            <person name="Dutilh B.E."/>
            <person name="Sinninghe Damste J.S."/>
        </authorList>
    </citation>
    <scope>NUCLEOTIDE SEQUENCE [LARGE SCALE GENOMIC DNA]</scope>
    <source>
        <strain evidence="1">NIOZ-UU36</strain>
    </source>
</reference>
<dbReference type="Proteomes" id="UP000614469">
    <property type="component" value="Unassembled WGS sequence"/>
</dbReference>
<dbReference type="Pfam" id="PF05635">
    <property type="entry name" value="23S_rRNA_IVP"/>
    <property type="match status" value="1"/>
</dbReference>
<comment type="caution">
    <text evidence="1">The sequence shown here is derived from an EMBL/GenBank/DDBJ whole genome shotgun (WGS) entry which is preliminary data.</text>
</comment>
<organism evidence="1 2">
    <name type="scientific">Candidatus Desulfolinea nitratireducens</name>
    <dbReference type="NCBI Taxonomy" id="2841698"/>
    <lineage>
        <taxon>Bacteria</taxon>
        <taxon>Bacillati</taxon>
        <taxon>Chloroflexota</taxon>
        <taxon>Anaerolineae</taxon>
        <taxon>Anaerolineales</taxon>
        <taxon>Anaerolineales incertae sedis</taxon>
        <taxon>Candidatus Desulfolinea</taxon>
    </lineage>
</organism>
<dbReference type="AlphaFoldDB" id="A0A8J6NLD6"/>
<gene>
    <name evidence="1" type="ORF">H8E29_07750</name>
</gene>